<dbReference type="RefSeq" id="WP_253761179.1">
    <property type="nucleotide sequence ID" value="NZ_JAMZDZ010000001.1"/>
</dbReference>
<protein>
    <submittedName>
        <fullName evidence="1">DUF3037 domain-containing protein</fullName>
    </submittedName>
</protein>
<dbReference type="EMBL" id="JBHSAY010000015">
    <property type="protein sequence ID" value="MFC4134676.1"/>
    <property type="molecule type" value="Genomic_DNA"/>
</dbReference>
<reference evidence="2" key="1">
    <citation type="journal article" date="2019" name="Int. J. Syst. Evol. Microbiol.">
        <title>The Global Catalogue of Microorganisms (GCM) 10K type strain sequencing project: providing services to taxonomists for standard genome sequencing and annotation.</title>
        <authorList>
            <consortium name="The Broad Institute Genomics Platform"/>
            <consortium name="The Broad Institute Genome Sequencing Center for Infectious Disease"/>
            <person name="Wu L."/>
            <person name="Ma J."/>
        </authorList>
    </citation>
    <scope>NUCLEOTIDE SEQUENCE [LARGE SCALE GENOMIC DNA]</scope>
    <source>
        <strain evidence="2">CGMCC 4.7289</strain>
    </source>
</reference>
<dbReference type="Proteomes" id="UP001595816">
    <property type="component" value="Unassembled WGS sequence"/>
</dbReference>
<proteinExistence type="predicted"/>
<accession>A0ABV8LW90</accession>
<comment type="caution">
    <text evidence="1">The sequence shown here is derived from an EMBL/GenBank/DDBJ whole genome shotgun (WGS) entry which is preliminary data.</text>
</comment>
<organism evidence="1 2">
    <name type="scientific">Hamadaea flava</name>
    <dbReference type="NCBI Taxonomy" id="1742688"/>
    <lineage>
        <taxon>Bacteria</taxon>
        <taxon>Bacillati</taxon>
        <taxon>Actinomycetota</taxon>
        <taxon>Actinomycetes</taxon>
        <taxon>Micromonosporales</taxon>
        <taxon>Micromonosporaceae</taxon>
        <taxon>Hamadaea</taxon>
    </lineage>
</organism>
<evidence type="ECO:0000313" key="1">
    <source>
        <dbReference type="EMBL" id="MFC4134676.1"/>
    </source>
</evidence>
<name>A0ABV8LW90_9ACTN</name>
<sequence>MTRVAFEYALIRLVPRIERGEMMNVGLVVYCRSRDFLAVRTHVDPDRLRALDPDADLDAVDAVLIGYQQVCDDERRMTLGERFRWLTSPRSTIVQPGPAHTGLTEDPGLELERLFAVLVL</sequence>
<gene>
    <name evidence="1" type="ORF">ACFOZ4_29045</name>
</gene>
<evidence type="ECO:0000313" key="2">
    <source>
        <dbReference type="Proteomes" id="UP001595816"/>
    </source>
</evidence>
<dbReference type="InterPro" id="IPR021398">
    <property type="entry name" value="DUF3037"/>
</dbReference>
<keyword evidence="2" id="KW-1185">Reference proteome</keyword>
<dbReference type="Pfam" id="PF11236">
    <property type="entry name" value="DUF3037"/>
    <property type="match status" value="1"/>
</dbReference>